<dbReference type="InterPro" id="IPR023707">
    <property type="entry name" value="OM_assembly_BamA"/>
</dbReference>
<sequence>MYNLSSRIDAVSASIKQRAAILFLAIFASFVATASFAQSFTFTSVTIDGNQRVEDGTILSLAGISRGQTISAAQLNAASQNIRETGLFETVDVIPQGSRLVITVVERPTINIINVEGNSEIRDAEVLAVVQSQSRRVYTPAQAERDVAAISELYANRGRINASVTARIIERSDNRVDLVFVVQETGLTEVERISFVGNRNFSDGRLRRVLDTKQAGLLRVLISSDTFARDRIAFDQRLLTDFYQSRGYADFQVLNVDVALTRERDAFLITFNVQEGQKFNFGQLTVVSEIPSASAAEFQAAIGTRPGSTYSPMKVENDIARLERLAIQKGIPFVRVEPRITRNDRDLVLDVTYALVRGERIFVERIDIEGNSTTLDRVIRNQFTVVEGDPFNPREIRQAAERIRALGLFANADVNAREGSGPDQVIVDVDVVEAPTGSLSFGGNYNTDTGLGLVASYRQSNFLGRGQSLSFQISTSESNRVASLDFVEPRLLGRDVRFGFSFDYSTTDNQNALYDTETFDFRPSLGFRVSDNGRLNVFYRAEFTDINDVDPAASIVIQNEADRGRITTNGVGYTYSYDTRRTGLNPNAGVLLRFGQEFGVGDSDFIRTTATAIAETKVFNEEVTLRATIEGGLLDYADNDSRVTDRFFLGNRVLRGFEASGIGPRDNDTDDALGGNKFAVARLEAEFPLGLPEEYGITGGVFLDHGSVWDVGNTFGADVLYNDYTARTVAGISIFWTTPIGPLRFNFTEALDAQDRDRTNSFDVTISTSF</sequence>
<keyword evidence="12" id="KW-1185">Reference proteome</keyword>
<dbReference type="InterPro" id="IPR010827">
    <property type="entry name" value="BamA/TamA_POTRA"/>
</dbReference>
<feature type="domain" description="POTRA" evidence="10">
    <location>
        <begin position="108"/>
        <end position="185"/>
    </location>
</feature>
<evidence type="ECO:0000256" key="1">
    <source>
        <dbReference type="ARBA" id="ARBA00004370"/>
    </source>
</evidence>
<dbReference type="PIRSF" id="PIRSF006076">
    <property type="entry name" value="OM_assembly_OMP85"/>
    <property type="match status" value="1"/>
</dbReference>
<dbReference type="AlphaFoldDB" id="A0A1M5M107"/>
<organism evidence="11 12">
    <name type="scientific">Cognatiyoonia sediminum</name>
    <dbReference type="NCBI Taxonomy" id="1508389"/>
    <lineage>
        <taxon>Bacteria</taxon>
        <taxon>Pseudomonadati</taxon>
        <taxon>Pseudomonadota</taxon>
        <taxon>Alphaproteobacteria</taxon>
        <taxon>Rhodobacterales</taxon>
        <taxon>Paracoccaceae</taxon>
        <taxon>Cognatiyoonia</taxon>
    </lineage>
</organism>
<reference evidence="11 12" key="1">
    <citation type="submission" date="2016-11" db="EMBL/GenBank/DDBJ databases">
        <authorList>
            <person name="Jaros S."/>
            <person name="Januszkiewicz K."/>
            <person name="Wedrychowicz H."/>
        </authorList>
    </citation>
    <scope>NUCLEOTIDE SEQUENCE [LARGE SCALE GENOMIC DNA]</scope>
    <source>
        <strain evidence="11 12">DSM 28715</strain>
    </source>
</reference>
<evidence type="ECO:0000256" key="5">
    <source>
        <dbReference type="ARBA" id="ARBA00022737"/>
    </source>
</evidence>
<dbReference type="PANTHER" id="PTHR12815">
    <property type="entry name" value="SORTING AND ASSEMBLY MACHINERY SAMM50 PROTEIN FAMILY MEMBER"/>
    <property type="match status" value="1"/>
</dbReference>
<evidence type="ECO:0000313" key="11">
    <source>
        <dbReference type="EMBL" id="SHG70926.1"/>
    </source>
</evidence>
<evidence type="ECO:0000259" key="10">
    <source>
        <dbReference type="PROSITE" id="PS51779"/>
    </source>
</evidence>
<dbReference type="Pfam" id="PF01103">
    <property type="entry name" value="Omp85"/>
    <property type="match status" value="1"/>
</dbReference>
<dbReference type="NCBIfam" id="TIGR03303">
    <property type="entry name" value="OM_YaeT"/>
    <property type="match status" value="1"/>
</dbReference>
<comment type="function">
    <text evidence="8">Part of the outer membrane protein assembly complex, which is involved in assembly and insertion of beta-barrel proteins into the outer membrane.</text>
</comment>
<accession>A0A1M5M107</accession>
<evidence type="ECO:0000256" key="4">
    <source>
        <dbReference type="ARBA" id="ARBA00022729"/>
    </source>
</evidence>
<evidence type="ECO:0000256" key="3">
    <source>
        <dbReference type="ARBA" id="ARBA00022692"/>
    </source>
</evidence>
<keyword evidence="6 8" id="KW-0472">Membrane</keyword>
<dbReference type="InterPro" id="IPR000184">
    <property type="entry name" value="Bac_surfAg_D15"/>
</dbReference>
<evidence type="ECO:0000256" key="2">
    <source>
        <dbReference type="ARBA" id="ARBA00022452"/>
    </source>
</evidence>
<dbReference type="InterPro" id="IPR039910">
    <property type="entry name" value="D15-like"/>
</dbReference>
<keyword evidence="3 8" id="KW-0812">Transmembrane</keyword>
<evidence type="ECO:0000256" key="6">
    <source>
        <dbReference type="ARBA" id="ARBA00023136"/>
    </source>
</evidence>
<evidence type="ECO:0000256" key="8">
    <source>
        <dbReference type="HAMAP-Rule" id="MF_01430"/>
    </source>
</evidence>
<dbReference type="GO" id="GO:0051205">
    <property type="term" value="P:protein insertion into membrane"/>
    <property type="evidence" value="ECO:0007669"/>
    <property type="project" value="UniProtKB-UniRule"/>
</dbReference>
<dbReference type="OrthoDB" id="9803054at2"/>
<feature type="domain" description="POTRA" evidence="10">
    <location>
        <begin position="361"/>
        <end position="434"/>
    </location>
</feature>
<dbReference type="GO" id="GO:0043165">
    <property type="term" value="P:Gram-negative-bacterium-type cell outer membrane assembly"/>
    <property type="evidence" value="ECO:0007669"/>
    <property type="project" value="UniProtKB-UniRule"/>
</dbReference>
<dbReference type="EMBL" id="FQXB01000001">
    <property type="protein sequence ID" value="SHG70926.1"/>
    <property type="molecule type" value="Genomic_DNA"/>
</dbReference>
<keyword evidence="2 8" id="KW-1134">Transmembrane beta strand</keyword>
<keyword evidence="5 8" id="KW-0677">Repeat</keyword>
<comment type="subunit">
    <text evidence="8">Part of the Bam complex.</text>
</comment>
<evidence type="ECO:0000256" key="7">
    <source>
        <dbReference type="ARBA" id="ARBA00023237"/>
    </source>
</evidence>
<dbReference type="InterPro" id="IPR034746">
    <property type="entry name" value="POTRA"/>
</dbReference>
<feature type="domain" description="POTRA" evidence="10">
    <location>
        <begin position="40"/>
        <end position="107"/>
    </location>
</feature>
<evidence type="ECO:0000256" key="9">
    <source>
        <dbReference type="NCBIfam" id="TIGR03303"/>
    </source>
</evidence>
<dbReference type="Gene3D" id="2.40.160.50">
    <property type="entry name" value="membrane protein fhac: a member of the omp85/tpsb transporter family"/>
    <property type="match status" value="1"/>
</dbReference>
<dbReference type="Proteomes" id="UP000184074">
    <property type="component" value="Unassembled WGS sequence"/>
</dbReference>
<dbReference type="STRING" id="1508389.SAMN05444003_0587"/>
<name>A0A1M5M107_9RHOB</name>
<keyword evidence="7 8" id="KW-0998">Cell outer membrane</keyword>
<comment type="similarity">
    <text evidence="8">Belongs to the BamA family.</text>
</comment>
<dbReference type="PANTHER" id="PTHR12815:SF23">
    <property type="entry name" value="OUTER MEMBRANE PROTEIN ASSEMBLY FACTOR BAMA"/>
    <property type="match status" value="1"/>
</dbReference>
<gene>
    <name evidence="8" type="primary">bamA</name>
    <name evidence="11" type="ORF">SAMN05444003_0587</name>
</gene>
<dbReference type="PROSITE" id="PS51779">
    <property type="entry name" value="POTRA"/>
    <property type="match status" value="3"/>
</dbReference>
<dbReference type="Gene3D" id="3.10.20.310">
    <property type="entry name" value="membrane protein fhac"/>
    <property type="match status" value="5"/>
</dbReference>
<dbReference type="GO" id="GO:0009279">
    <property type="term" value="C:cell outer membrane"/>
    <property type="evidence" value="ECO:0007669"/>
    <property type="project" value="UniProtKB-SubCell"/>
</dbReference>
<dbReference type="RefSeq" id="WP_072899139.1">
    <property type="nucleotide sequence ID" value="NZ_FQXB01000001.1"/>
</dbReference>
<keyword evidence="4 8" id="KW-0732">Signal</keyword>
<proteinExistence type="inferred from homology"/>
<dbReference type="Pfam" id="PF07244">
    <property type="entry name" value="POTRA"/>
    <property type="match status" value="5"/>
</dbReference>
<dbReference type="HAMAP" id="MF_01430">
    <property type="entry name" value="OM_assembly_BamA"/>
    <property type="match status" value="1"/>
</dbReference>
<protein>
    <recommendedName>
        <fullName evidence="8 9">Outer membrane protein assembly factor BamA</fullName>
    </recommendedName>
</protein>
<comment type="subcellular location">
    <subcellularLocation>
        <location evidence="8">Cell outer membrane</location>
    </subcellularLocation>
    <subcellularLocation>
        <location evidence="1">Membrane</location>
    </subcellularLocation>
</comment>
<evidence type="ECO:0000313" key="12">
    <source>
        <dbReference type="Proteomes" id="UP000184074"/>
    </source>
</evidence>